<organism evidence="3 4">
    <name type="scientific">Candidatus Magasanikbacteria bacterium RIFCSPHIGHO2_01_FULL_33_34</name>
    <dbReference type="NCBI Taxonomy" id="1798671"/>
    <lineage>
        <taxon>Bacteria</taxon>
        <taxon>Candidatus Magasanikiibacteriota</taxon>
    </lineage>
</organism>
<dbReference type="GO" id="GO:0051500">
    <property type="term" value="F:D-tyrosyl-tRNA(Tyr) deacylase activity"/>
    <property type="evidence" value="ECO:0007669"/>
    <property type="project" value="TreeGrafter"/>
</dbReference>
<dbReference type="EC" id="3.1.1.96" evidence="2"/>
<dbReference type="PANTHER" id="PTHR10472:SF5">
    <property type="entry name" value="D-AMINOACYL-TRNA DEACYLASE 1"/>
    <property type="match status" value="1"/>
</dbReference>
<name>A0A1F6LJ84_9BACT</name>
<gene>
    <name evidence="2" type="primary">dtd</name>
    <name evidence="3" type="ORF">A2725_00815</name>
</gene>
<dbReference type="GO" id="GO:0019478">
    <property type="term" value="P:D-amino acid catabolic process"/>
    <property type="evidence" value="ECO:0007669"/>
    <property type="project" value="UniProtKB-UniRule"/>
</dbReference>
<evidence type="ECO:0000313" key="3">
    <source>
        <dbReference type="EMBL" id="OGH59354.1"/>
    </source>
</evidence>
<dbReference type="InterPro" id="IPR003732">
    <property type="entry name" value="Daa-tRNA_deacyls_DTD"/>
</dbReference>
<dbReference type="Gene3D" id="3.50.80.10">
    <property type="entry name" value="D-tyrosyl-tRNA(Tyr) deacylase"/>
    <property type="match status" value="1"/>
</dbReference>
<comment type="subcellular location">
    <subcellularLocation>
        <location evidence="2">Cytoplasm</location>
    </subcellularLocation>
</comment>
<dbReference type="GO" id="GO:0043908">
    <property type="term" value="F:Ser(Gly)-tRNA(Ala) hydrolase activity"/>
    <property type="evidence" value="ECO:0007669"/>
    <property type="project" value="UniProtKB-UniRule"/>
</dbReference>
<dbReference type="GO" id="GO:0106026">
    <property type="term" value="F:Gly-tRNA(Ala) deacylase activity"/>
    <property type="evidence" value="ECO:0007669"/>
    <property type="project" value="UniProtKB-UniRule"/>
</dbReference>
<comment type="catalytic activity">
    <reaction evidence="2">
        <text>glycyl-tRNA(Ala) + H2O = tRNA(Ala) + glycine + H(+)</text>
        <dbReference type="Rhea" id="RHEA:53744"/>
        <dbReference type="Rhea" id="RHEA-COMP:9657"/>
        <dbReference type="Rhea" id="RHEA-COMP:13640"/>
        <dbReference type="ChEBI" id="CHEBI:15377"/>
        <dbReference type="ChEBI" id="CHEBI:15378"/>
        <dbReference type="ChEBI" id="CHEBI:57305"/>
        <dbReference type="ChEBI" id="CHEBI:78442"/>
        <dbReference type="ChEBI" id="CHEBI:78522"/>
    </reaction>
</comment>
<keyword evidence="2" id="KW-0963">Cytoplasm</keyword>
<dbReference type="AlphaFoldDB" id="A0A1F6LJ84"/>
<comment type="caution">
    <text evidence="3">The sequence shown here is derived from an EMBL/GenBank/DDBJ whole genome shotgun (WGS) entry which is preliminary data.</text>
</comment>
<dbReference type="EMBL" id="MFPS01000007">
    <property type="protein sequence ID" value="OGH59354.1"/>
    <property type="molecule type" value="Genomic_DNA"/>
</dbReference>
<dbReference type="FunFam" id="3.50.80.10:FF:000001">
    <property type="entry name" value="D-aminoacyl-tRNA deacylase"/>
    <property type="match status" value="1"/>
</dbReference>
<sequence>MRVVLQRVKNVSVKVNNKSVGEISGGLLLFVGVGQNDKENQADYLVEKIIKMRIFDDIDGKMNESLLDIGGQILVVSQFTLYADSTKGNRPSFMAAASGEKAENLYNYFVQKLRDKGIKVETGEFGANMEVGLLNDGPVTILLDTEAK</sequence>
<comment type="domain">
    <text evidence="2">A Gly-cisPro motif from one monomer fits into the active site of the other monomer to allow specific chiral rejection of L-amino acids.</text>
</comment>
<comment type="subunit">
    <text evidence="2">Homodimer.</text>
</comment>
<dbReference type="HAMAP" id="MF_00518">
    <property type="entry name" value="Deacylase_Dtd"/>
    <property type="match status" value="1"/>
</dbReference>
<dbReference type="GO" id="GO:0005737">
    <property type="term" value="C:cytoplasm"/>
    <property type="evidence" value="ECO:0007669"/>
    <property type="project" value="UniProtKB-SubCell"/>
</dbReference>
<dbReference type="GO" id="GO:0000049">
    <property type="term" value="F:tRNA binding"/>
    <property type="evidence" value="ECO:0007669"/>
    <property type="project" value="UniProtKB-UniRule"/>
</dbReference>
<dbReference type="Pfam" id="PF02580">
    <property type="entry name" value="Tyr_Deacylase"/>
    <property type="match status" value="1"/>
</dbReference>
<proteinExistence type="inferred from homology"/>
<evidence type="ECO:0000256" key="2">
    <source>
        <dbReference type="HAMAP-Rule" id="MF_00518"/>
    </source>
</evidence>
<dbReference type="PANTHER" id="PTHR10472">
    <property type="entry name" value="D-TYROSYL-TRNA TYR DEACYLASE"/>
    <property type="match status" value="1"/>
</dbReference>
<evidence type="ECO:0000313" key="4">
    <source>
        <dbReference type="Proteomes" id="UP000177067"/>
    </source>
</evidence>
<keyword evidence="2" id="KW-0378">Hydrolase</keyword>
<dbReference type="Proteomes" id="UP000177067">
    <property type="component" value="Unassembled WGS sequence"/>
</dbReference>
<dbReference type="EC" id="3.1.1.-" evidence="2"/>
<keyword evidence="2" id="KW-0820">tRNA-binding</keyword>
<comment type="function">
    <text evidence="2">An aminoacyl-tRNA editing enzyme that deacylates mischarged D-aminoacyl-tRNAs. Also deacylates mischarged glycyl-tRNA(Ala), protecting cells against glycine mischarging by AlaRS. Acts via tRNA-based rather than protein-based catalysis; rejects L-amino acids rather than detecting D-amino acids in the active site. By recycling D-aminoacyl-tRNA to D-amino acids and free tRNA molecules, this enzyme counteracts the toxicity associated with the formation of D-aminoacyl-tRNA entities in vivo and helps enforce protein L-homochirality.</text>
</comment>
<dbReference type="SUPFAM" id="SSF69500">
    <property type="entry name" value="DTD-like"/>
    <property type="match status" value="1"/>
</dbReference>
<dbReference type="CDD" id="cd00563">
    <property type="entry name" value="Dtyr_deacylase"/>
    <property type="match status" value="1"/>
</dbReference>
<evidence type="ECO:0000256" key="1">
    <source>
        <dbReference type="ARBA" id="ARBA00009673"/>
    </source>
</evidence>
<feature type="short sequence motif" description="Gly-cisPro motif, important for rejection of L-amino acids" evidence="2">
    <location>
        <begin position="137"/>
        <end position="138"/>
    </location>
</feature>
<accession>A0A1F6LJ84</accession>
<dbReference type="NCBIfam" id="TIGR00256">
    <property type="entry name" value="D-aminoacyl-tRNA deacylase"/>
    <property type="match status" value="1"/>
</dbReference>
<dbReference type="InterPro" id="IPR023509">
    <property type="entry name" value="DTD-like_sf"/>
</dbReference>
<comment type="catalytic activity">
    <reaction evidence="2">
        <text>a D-aminoacyl-tRNA + H2O = a tRNA + a D-alpha-amino acid + H(+)</text>
        <dbReference type="Rhea" id="RHEA:13953"/>
        <dbReference type="Rhea" id="RHEA-COMP:10123"/>
        <dbReference type="Rhea" id="RHEA-COMP:10124"/>
        <dbReference type="ChEBI" id="CHEBI:15377"/>
        <dbReference type="ChEBI" id="CHEBI:15378"/>
        <dbReference type="ChEBI" id="CHEBI:59871"/>
        <dbReference type="ChEBI" id="CHEBI:78442"/>
        <dbReference type="ChEBI" id="CHEBI:79333"/>
        <dbReference type="EC" id="3.1.1.96"/>
    </reaction>
</comment>
<reference evidence="3 4" key="1">
    <citation type="journal article" date="2016" name="Nat. Commun.">
        <title>Thousands of microbial genomes shed light on interconnected biogeochemical processes in an aquifer system.</title>
        <authorList>
            <person name="Anantharaman K."/>
            <person name="Brown C.T."/>
            <person name="Hug L.A."/>
            <person name="Sharon I."/>
            <person name="Castelle C.J."/>
            <person name="Probst A.J."/>
            <person name="Thomas B.C."/>
            <person name="Singh A."/>
            <person name="Wilkins M.J."/>
            <person name="Karaoz U."/>
            <person name="Brodie E.L."/>
            <person name="Williams K.H."/>
            <person name="Hubbard S.S."/>
            <person name="Banfield J.F."/>
        </authorList>
    </citation>
    <scope>NUCLEOTIDE SEQUENCE [LARGE SCALE GENOMIC DNA]</scope>
</reference>
<keyword evidence="2" id="KW-0694">RNA-binding</keyword>
<comment type="similarity">
    <text evidence="1 2">Belongs to the DTD family.</text>
</comment>
<protein>
    <recommendedName>
        <fullName evidence="2">D-aminoacyl-tRNA deacylase</fullName>
        <shortName evidence="2">DTD</shortName>
        <ecNumber evidence="2">3.1.1.96</ecNumber>
    </recommendedName>
    <alternativeName>
        <fullName evidence="2">Gly-tRNA(Ala) deacylase</fullName>
        <ecNumber evidence="2">3.1.1.-</ecNumber>
    </alternativeName>
</protein>